<dbReference type="Proteomes" id="UP001341840">
    <property type="component" value="Unassembled WGS sequence"/>
</dbReference>
<gene>
    <name evidence="1" type="ORF">PIB30_012237</name>
</gene>
<evidence type="ECO:0000313" key="2">
    <source>
        <dbReference type="Proteomes" id="UP001341840"/>
    </source>
</evidence>
<keyword evidence="2" id="KW-1185">Reference proteome</keyword>
<name>A0ABU6V4G8_9FABA</name>
<protein>
    <recommendedName>
        <fullName evidence="3">Transmembrane protein</fullName>
    </recommendedName>
</protein>
<evidence type="ECO:0000313" key="1">
    <source>
        <dbReference type="EMBL" id="MED6168510.1"/>
    </source>
</evidence>
<sequence length="155" mass="16725">MVVVEIAEGEEVESARTDPVRTLDSPALHPPLPSSFKFEATRFCLPFVHLAARSFSLQPSAPCAAVSTSGLCFPLLSLSLPRSAVALLTPRSLSLAFLDCSAVAFLHAFRRLASPYEVACHCDAHAFPDKSATVISPTALPAGWRVWCSWKQQSN</sequence>
<dbReference type="EMBL" id="JASCZI010151065">
    <property type="protein sequence ID" value="MED6168510.1"/>
    <property type="molecule type" value="Genomic_DNA"/>
</dbReference>
<accession>A0ABU6V4G8</accession>
<organism evidence="1 2">
    <name type="scientific">Stylosanthes scabra</name>
    <dbReference type="NCBI Taxonomy" id="79078"/>
    <lineage>
        <taxon>Eukaryota</taxon>
        <taxon>Viridiplantae</taxon>
        <taxon>Streptophyta</taxon>
        <taxon>Embryophyta</taxon>
        <taxon>Tracheophyta</taxon>
        <taxon>Spermatophyta</taxon>
        <taxon>Magnoliopsida</taxon>
        <taxon>eudicotyledons</taxon>
        <taxon>Gunneridae</taxon>
        <taxon>Pentapetalae</taxon>
        <taxon>rosids</taxon>
        <taxon>fabids</taxon>
        <taxon>Fabales</taxon>
        <taxon>Fabaceae</taxon>
        <taxon>Papilionoideae</taxon>
        <taxon>50 kb inversion clade</taxon>
        <taxon>dalbergioids sensu lato</taxon>
        <taxon>Dalbergieae</taxon>
        <taxon>Pterocarpus clade</taxon>
        <taxon>Stylosanthes</taxon>
    </lineage>
</organism>
<evidence type="ECO:0008006" key="3">
    <source>
        <dbReference type="Google" id="ProtNLM"/>
    </source>
</evidence>
<proteinExistence type="predicted"/>
<reference evidence="1 2" key="1">
    <citation type="journal article" date="2023" name="Plants (Basel)">
        <title>Bridging the Gap: Combining Genomics and Transcriptomics Approaches to Understand Stylosanthes scabra, an Orphan Legume from the Brazilian Caatinga.</title>
        <authorList>
            <person name="Ferreira-Neto J.R.C."/>
            <person name="da Silva M.D."/>
            <person name="Binneck E."/>
            <person name="de Melo N.F."/>
            <person name="da Silva R.H."/>
            <person name="de Melo A.L.T.M."/>
            <person name="Pandolfi V."/>
            <person name="Bustamante F.O."/>
            <person name="Brasileiro-Vidal A.C."/>
            <person name="Benko-Iseppon A.M."/>
        </authorList>
    </citation>
    <scope>NUCLEOTIDE SEQUENCE [LARGE SCALE GENOMIC DNA]</scope>
    <source>
        <tissue evidence="1">Leaves</tissue>
    </source>
</reference>
<comment type="caution">
    <text evidence="1">The sequence shown here is derived from an EMBL/GenBank/DDBJ whole genome shotgun (WGS) entry which is preliminary data.</text>
</comment>